<protein>
    <submittedName>
        <fullName evidence="1">Uncharacterized protein</fullName>
    </submittedName>
</protein>
<reference evidence="1" key="2">
    <citation type="submission" date="2025-08" db="UniProtKB">
        <authorList>
            <consortium name="Ensembl"/>
        </authorList>
    </citation>
    <scope>IDENTIFICATION</scope>
</reference>
<name>A0A674PKV7_TAKRU</name>
<keyword evidence="2" id="KW-1185">Reference proteome</keyword>
<proteinExistence type="predicted"/>
<reference evidence="1" key="3">
    <citation type="submission" date="2025-09" db="UniProtKB">
        <authorList>
            <consortium name="Ensembl"/>
        </authorList>
    </citation>
    <scope>IDENTIFICATION</scope>
</reference>
<evidence type="ECO:0000313" key="2">
    <source>
        <dbReference type="Proteomes" id="UP000005226"/>
    </source>
</evidence>
<evidence type="ECO:0000313" key="1">
    <source>
        <dbReference type="Ensembl" id="ENSTRUP00000086281.1"/>
    </source>
</evidence>
<dbReference type="Ensembl" id="ENSTRUT00000089565.1">
    <property type="protein sequence ID" value="ENSTRUP00000086281.1"/>
    <property type="gene ID" value="ENSTRUG00000032140.1"/>
</dbReference>
<dbReference type="InParanoid" id="A0A674PKV7"/>
<dbReference type="Proteomes" id="UP000005226">
    <property type="component" value="Chromosome 3"/>
</dbReference>
<reference evidence="1 2" key="1">
    <citation type="journal article" date="2011" name="Genome Biol. Evol.">
        <title>Integration of the genetic map and genome assembly of fugu facilitates insights into distinct features of genome evolution in teleosts and mammals.</title>
        <authorList>
            <person name="Kai W."/>
            <person name="Kikuchi K."/>
            <person name="Tohari S."/>
            <person name="Chew A.K."/>
            <person name="Tay A."/>
            <person name="Fujiwara A."/>
            <person name="Hosoya S."/>
            <person name="Suetake H."/>
            <person name="Naruse K."/>
            <person name="Brenner S."/>
            <person name="Suzuki Y."/>
            <person name="Venkatesh B."/>
        </authorList>
    </citation>
    <scope>NUCLEOTIDE SEQUENCE [LARGE SCALE GENOMIC DNA]</scope>
</reference>
<accession>A0A674PKV7</accession>
<organism evidence="1 2">
    <name type="scientific">Takifugu rubripes</name>
    <name type="common">Japanese pufferfish</name>
    <name type="synonym">Fugu rubripes</name>
    <dbReference type="NCBI Taxonomy" id="31033"/>
    <lineage>
        <taxon>Eukaryota</taxon>
        <taxon>Metazoa</taxon>
        <taxon>Chordata</taxon>
        <taxon>Craniata</taxon>
        <taxon>Vertebrata</taxon>
        <taxon>Euteleostomi</taxon>
        <taxon>Actinopterygii</taxon>
        <taxon>Neopterygii</taxon>
        <taxon>Teleostei</taxon>
        <taxon>Neoteleostei</taxon>
        <taxon>Acanthomorphata</taxon>
        <taxon>Eupercaria</taxon>
        <taxon>Tetraodontiformes</taxon>
        <taxon>Tetradontoidea</taxon>
        <taxon>Tetraodontidae</taxon>
        <taxon>Takifugu</taxon>
    </lineage>
</organism>
<dbReference type="AlphaFoldDB" id="A0A674PKV7"/>
<sequence length="108" mass="11544">TPPPASFPLTPLPASFPLTPLPASFPLTSPPASFPLTPPPASFPLTPPPASFPLTPLLQRVQAPNQAATQSLDTRQGGQLSCPLWNKTSQPFRPIWTWTLLIIPACNL</sequence>